<dbReference type="Pfam" id="PF21193">
    <property type="entry name" value="NMD_SH3"/>
    <property type="match status" value="1"/>
</dbReference>
<evidence type="ECO:0000313" key="12">
    <source>
        <dbReference type="EMBL" id="CEM03290.1"/>
    </source>
</evidence>
<dbReference type="InParanoid" id="A0A0G4EXZ8"/>
<accession>A0A0G4EXZ8</accession>
<keyword evidence="5 7" id="KW-0653">Protein transport</keyword>
<gene>
    <name evidence="12" type="ORF">Vbra_13791</name>
</gene>
<name>A0A0G4EXZ8_VITBC</name>
<evidence type="ECO:0000256" key="5">
    <source>
        <dbReference type="ARBA" id="ARBA00022927"/>
    </source>
</evidence>
<dbReference type="EMBL" id="CDMY01000337">
    <property type="protein sequence ID" value="CEM03290.1"/>
    <property type="molecule type" value="Genomic_DNA"/>
</dbReference>
<dbReference type="Proteomes" id="UP000041254">
    <property type="component" value="Unassembled WGS sequence"/>
</dbReference>
<dbReference type="InterPro" id="IPR007064">
    <property type="entry name" value="Nmd3_N"/>
</dbReference>
<comment type="function">
    <text evidence="7">Acts as an adapter for the XPO1/CRM1-mediated export of the 60S ribosomal subunit.</text>
</comment>
<proteinExistence type="inferred from homology"/>
<dbReference type="InterPro" id="IPR048898">
    <property type="entry name" value="OB_NMD3"/>
</dbReference>
<evidence type="ECO:0000256" key="4">
    <source>
        <dbReference type="ARBA" id="ARBA00022490"/>
    </source>
</evidence>
<feature type="domain" description="60S ribosomal export protein NMD3 OB-fold" evidence="10">
    <location>
        <begin position="347"/>
        <end position="421"/>
    </location>
</feature>
<dbReference type="AlphaFoldDB" id="A0A0G4EXZ8"/>
<evidence type="ECO:0000256" key="2">
    <source>
        <dbReference type="ARBA" id="ARBA00017035"/>
    </source>
</evidence>
<evidence type="ECO:0000256" key="8">
    <source>
        <dbReference type="SAM" id="MobiDB-lite"/>
    </source>
</evidence>
<feature type="region of interest" description="Disordered" evidence="8">
    <location>
        <begin position="533"/>
        <end position="593"/>
    </location>
</feature>
<comment type="subcellular location">
    <subcellularLocation>
        <location evidence="7">Cytoplasm</location>
    </subcellularLocation>
    <subcellularLocation>
        <location evidence="7">Nucleus</location>
    </subcellularLocation>
</comment>
<dbReference type="OMA" id="VILVRKH"/>
<evidence type="ECO:0000259" key="9">
    <source>
        <dbReference type="Pfam" id="PF04981"/>
    </source>
</evidence>
<dbReference type="PANTHER" id="PTHR12746:SF2">
    <property type="entry name" value="60S RIBOSOMAL EXPORT PROTEIN NMD3"/>
    <property type="match status" value="1"/>
</dbReference>
<feature type="compositionally biased region" description="Acidic residues" evidence="8">
    <location>
        <begin position="551"/>
        <end position="566"/>
    </location>
</feature>
<reference evidence="12 13" key="1">
    <citation type="submission" date="2014-11" db="EMBL/GenBank/DDBJ databases">
        <authorList>
            <person name="Zhu J."/>
            <person name="Qi W."/>
            <person name="Song R."/>
        </authorList>
    </citation>
    <scope>NUCLEOTIDE SEQUENCE [LARGE SCALE GENOMIC DNA]</scope>
</reference>
<feature type="compositionally biased region" description="Basic residues" evidence="8">
    <location>
        <begin position="580"/>
        <end position="593"/>
    </location>
</feature>
<feature type="domain" description="Nmd3 N-terminal" evidence="9">
    <location>
        <begin position="6"/>
        <end position="231"/>
    </location>
</feature>
<dbReference type="InterPro" id="IPR039768">
    <property type="entry name" value="Nmd3"/>
</dbReference>
<dbReference type="VEuPathDB" id="CryptoDB:Vbra_13791"/>
<keyword evidence="4 7" id="KW-0963">Cytoplasm</keyword>
<dbReference type="GO" id="GO:0000055">
    <property type="term" value="P:ribosomal large subunit export from nucleus"/>
    <property type="evidence" value="ECO:0007669"/>
    <property type="project" value="TreeGrafter"/>
</dbReference>
<evidence type="ECO:0000256" key="7">
    <source>
        <dbReference type="RuleBase" id="RU364108"/>
    </source>
</evidence>
<sequence>MPTVLCCLCGTSIEANPAMMCVSCLRSQVDITEGISRTGLLPYCKECDRYLRPPWLHCELESKELLAVCLKKIKGLNTKGVKLVDASFIWTEPHSRRIKVKCVVQKEVMNGAILQQSVVIEFVVQSQKCEDCHRIYTPHTWNALVQVRQRTDHKRTFLFLEQLIIKHDAHEKVLHIVEKPDGIDFQFMGKQHAQKLADFINSFFPMRSKSSKQLTSHDSKSNTYNYKYTIFQEICPICKDDLVYLPGKLAAALGGVPQLMLCRKVSSSIHLIDPFTLRTVEIPSVKYWQSPFQAIFTRRHLTEFVILDVDTTDASRQHAPPAAAPAPAATPANNRKNRRGNQSANTNATRGAKFVVCEAEVARACDFGKNDERVTVKTHLGHILKAGDYCLGYDLRTINVSGIDTELTEGQMPSEVVLVRKFYPRKENQRRMWTLMHLPMEKDAGEAEEGERGGRRMEVDTRARDLEDFKREIEEDVDMRQDINLYRDPRYQPEQCTDEAAVADECEFPEIQLAELMEGLTLDDKGQLDATARLESPTAAAGQSEEGGGMADDEDEEVQDGADDEMAPAAGDGAGTSSRKSGKKRRTRRGGGR</sequence>
<dbReference type="GO" id="GO:0043023">
    <property type="term" value="F:ribosomal large subunit binding"/>
    <property type="evidence" value="ECO:0007669"/>
    <property type="project" value="InterPro"/>
</dbReference>
<evidence type="ECO:0000256" key="3">
    <source>
        <dbReference type="ARBA" id="ARBA00022448"/>
    </source>
</evidence>
<feature type="domain" description="60S ribosomal export protein NMD3 SH3" evidence="11">
    <location>
        <begin position="237"/>
        <end position="283"/>
    </location>
</feature>
<dbReference type="STRING" id="1169540.A0A0G4EXZ8"/>
<dbReference type="GO" id="GO:0005634">
    <property type="term" value="C:nucleus"/>
    <property type="evidence" value="ECO:0007669"/>
    <property type="project" value="UniProtKB-SubCell"/>
</dbReference>
<evidence type="ECO:0000256" key="6">
    <source>
        <dbReference type="ARBA" id="ARBA00023242"/>
    </source>
</evidence>
<evidence type="ECO:0000259" key="11">
    <source>
        <dbReference type="Pfam" id="PF21193"/>
    </source>
</evidence>
<keyword evidence="6 7" id="KW-0539">Nucleus</keyword>
<evidence type="ECO:0000256" key="1">
    <source>
        <dbReference type="ARBA" id="ARBA00009794"/>
    </source>
</evidence>
<dbReference type="InterPro" id="IPR048899">
    <property type="entry name" value="NMD_SH3"/>
</dbReference>
<dbReference type="Pfam" id="PF04981">
    <property type="entry name" value="NMD3"/>
    <property type="match status" value="1"/>
</dbReference>
<feature type="region of interest" description="Disordered" evidence="8">
    <location>
        <begin position="316"/>
        <end position="347"/>
    </location>
</feature>
<keyword evidence="3 7" id="KW-0813">Transport</keyword>
<evidence type="ECO:0000259" key="10">
    <source>
        <dbReference type="Pfam" id="PF21192"/>
    </source>
</evidence>
<feature type="compositionally biased region" description="Low complexity" evidence="8">
    <location>
        <begin position="319"/>
        <end position="332"/>
    </location>
</feature>
<dbReference type="PhylomeDB" id="A0A0G4EXZ8"/>
<keyword evidence="13" id="KW-1185">Reference proteome</keyword>
<dbReference type="GO" id="GO:0005737">
    <property type="term" value="C:cytoplasm"/>
    <property type="evidence" value="ECO:0007669"/>
    <property type="project" value="UniProtKB-SubCell"/>
</dbReference>
<dbReference type="PANTHER" id="PTHR12746">
    <property type="entry name" value="NONSENSE-MEDIATED MRNA DECAY PROTEIN 3"/>
    <property type="match status" value="1"/>
</dbReference>
<evidence type="ECO:0000313" key="13">
    <source>
        <dbReference type="Proteomes" id="UP000041254"/>
    </source>
</evidence>
<dbReference type="GO" id="GO:0015031">
    <property type="term" value="P:protein transport"/>
    <property type="evidence" value="ECO:0007669"/>
    <property type="project" value="UniProtKB-KW"/>
</dbReference>
<protein>
    <recommendedName>
        <fullName evidence="2 7">60S ribosomal export protein NMD3</fullName>
    </recommendedName>
</protein>
<organism evidence="12 13">
    <name type="scientific">Vitrella brassicaformis (strain CCMP3155)</name>
    <dbReference type="NCBI Taxonomy" id="1169540"/>
    <lineage>
        <taxon>Eukaryota</taxon>
        <taxon>Sar</taxon>
        <taxon>Alveolata</taxon>
        <taxon>Colpodellida</taxon>
        <taxon>Vitrellaceae</taxon>
        <taxon>Vitrella</taxon>
    </lineage>
</organism>
<dbReference type="OrthoDB" id="203821at2759"/>
<dbReference type="Pfam" id="PF21192">
    <property type="entry name" value="OB_NMD3"/>
    <property type="match status" value="1"/>
</dbReference>
<comment type="similarity">
    <text evidence="1 7">Belongs to the NMD3 family.</text>
</comment>